<proteinExistence type="inferred from homology"/>
<dbReference type="FlyBase" id="FBgn0050157">
    <property type="gene designation" value="Ufsp1"/>
</dbReference>
<accession>A0A0B4LFP9</accession>
<reference evidence="4 6" key="7">
    <citation type="journal article" date="2007" name="Science">
        <title>The Release 5.1 annotation of Drosophila melanogaster heterochromatin.</title>
        <authorList>
            <person name="Smith C.D."/>
            <person name="Shu S."/>
            <person name="Mungall C.J."/>
            <person name="Karpen G.H."/>
        </authorList>
    </citation>
    <scope>NUCLEOTIDE SEQUENCE [LARGE SCALE GENOMIC DNA]</scope>
    <source>
        <strain evidence="6">Berkeley</strain>
    </source>
</reference>
<dbReference type="CTD" id="402682"/>
<evidence type="ECO:0000259" key="3">
    <source>
        <dbReference type="Pfam" id="PF07910"/>
    </source>
</evidence>
<gene>
    <name evidence="4 5" type="primary">Ufsp1</name>
    <name evidence="4" type="synonym">Dmel\CG30157</name>
    <name evidence="4" type="synonym">UfSP1</name>
    <name evidence="4 5" type="ORF">CG30157</name>
    <name evidence="4" type="ORF">Dmel_CG30157</name>
</gene>
<dbReference type="OrthoDB" id="417506at2759"/>
<reference evidence="4 6" key="1">
    <citation type="journal article" date="2000" name="Science">
        <title>The genome sequence of Drosophila melanogaster.</title>
        <authorList>
            <person name="Adams M.D."/>
            <person name="Celniker S.E."/>
            <person name="Holt R.A."/>
            <person name="Evans C.A."/>
            <person name="Gocayne J.D."/>
            <person name="Amanatides P.G."/>
            <person name="Scherer S.E."/>
            <person name="Li P.W."/>
            <person name="Hoskins R.A."/>
            <person name="Galle R.F."/>
            <person name="George R.A."/>
            <person name="Lewis S.E."/>
            <person name="Richards S."/>
            <person name="Ashburner M."/>
            <person name="Henderson S.N."/>
            <person name="Sutton G.G."/>
            <person name="Wortman J.R."/>
            <person name="Yandell M.D."/>
            <person name="Zhang Q."/>
            <person name="Chen L.X."/>
            <person name="Brandon R.C."/>
            <person name="Rogers Y.H."/>
            <person name="Blazej R.G."/>
            <person name="Champe M."/>
            <person name="Pfeiffer B.D."/>
            <person name="Wan K.H."/>
            <person name="Doyle C."/>
            <person name="Baxter E.G."/>
            <person name="Helt G."/>
            <person name="Nelson C.R."/>
            <person name="Gabor G.L."/>
            <person name="Abril J.F."/>
            <person name="Agbayani A."/>
            <person name="An H.J."/>
            <person name="Andrews-Pfannkoch C."/>
            <person name="Baldwin D."/>
            <person name="Ballew R.M."/>
            <person name="Basu A."/>
            <person name="Baxendale J."/>
            <person name="Bayraktaroglu L."/>
            <person name="Beasley E.M."/>
            <person name="Beeson K.Y."/>
            <person name="Benos P.V."/>
            <person name="Berman B.P."/>
            <person name="Bhandari D."/>
            <person name="Bolshakov S."/>
            <person name="Borkova D."/>
            <person name="Botchan M.R."/>
            <person name="Bouck J."/>
            <person name="Brokstein P."/>
            <person name="Brottier P."/>
            <person name="Burtis K.C."/>
            <person name="Busam D.A."/>
            <person name="Butler H."/>
            <person name="Cadieu E."/>
            <person name="Center A."/>
            <person name="Chandra I."/>
            <person name="Cherry J.M."/>
            <person name="Cawley S."/>
            <person name="Dahlke C."/>
            <person name="Davenport L.B."/>
            <person name="Davies P."/>
            <person name="de Pablos B."/>
            <person name="Delcher A."/>
            <person name="Deng Z."/>
            <person name="Mays A.D."/>
            <person name="Dew I."/>
            <person name="Dietz S.M."/>
            <person name="Dodson K."/>
            <person name="Doup L.E."/>
            <person name="Downes M."/>
            <person name="Dugan-Rocha S."/>
            <person name="Dunkov B.C."/>
            <person name="Dunn P."/>
            <person name="Durbin K.J."/>
            <person name="Evangelista C.C."/>
            <person name="Ferraz C."/>
            <person name="Ferriera S."/>
            <person name="Fleischmann W."/>
            <person name="Fosler C."/>
            <person name="Gabrielian A.E."/>
            <person name="Garg N.S."/>
            <person name="Gelbart W.M."/>
            <person name="Glasser K."/>
            <person name="Glodek A."/>
            <person name="Gong F."/>
            <person name="Gorrell J.H."/>
            <person name="Gu Z."/>
            <person name="Guan P."/>
            <person name="Harris M."/>
            <person name="Harris N.L."/>
            <person name="Harvey D."/>
            <person name="Heiman T.J."/>
            <person name="Hernandez J.R."/>
            <person name="Houck J."/>
            <person name="Hostin D."/>
            <person name="Houston K.A."/>
            <person name="Howland T.J."/>
            <person name="Wei M.H."/>
            <person name="Ibegwam C."/>
            <person name="Jalali M."/>
            <person name="Kalush F."/>
            <person name="Karpen G.H."/>
            <person name="Ke Z."/>
            <person name="Kennison J.A."/>
            <person name="Ketchum K.A."/>
            <person name="Kimmel B.E."/>
            <person name="Kodira C.D."/>
            <person name="Kraft C."/>
            <person name="Kravitz S."/>
            <person name="Kulp D."/>
            <person name="Lai Z."/>
            <person name="Lasko P."/>
            <person name="Lei Y."/>
            <person name="Levitsky A.A."/>
            <person name="Li J."/>
            <person name="Li Z."/>
            <person name="Liang Y."/>
            <person name="Lin X."/>
            <person name="Liu X."/>
            <person name="Mattei B."/>
            <person name="McIntosh T.C."/>
            <person name="McLeod M.P."/>
            <person name="McPherson D."/>
            <person name="Merkulov G."/>
            <person name="Milshina N.V."/>
            <person name="Mobarry C."/>
            <person name="Morris J."/>
            <person name="Moshrefi A."/>
            <person name="Mount S.M."/>
            <person name="Moy M."/>
            <person name="Murphy B."/>
            <person name="Murphy L."/>
            <person name="Muzny D.M."/>
            <person name="Nelson D.L."/>
            <person name="Nelson D.R."/>
            <person name="Nelson K.A."/>
            <person name="Nixon K."/>
            <person name="Nusskern D.R."/>
            <person name="Pacleb J.M."/>
            <person name="Palazzolo M."/>
            <person name="Pittman G.S."/>
            <person name="Pan S."/>
            <person name="Pollard J."/>
            <person name="Puri V."/>
            <person name="Reese M.G."/>
            <person name="Reinert K."/>
            <person name="Remington K."/>
            <person name="Saunders R.D."/>
            <person name="Scheeler F."/>
            <person name="Shen H."/>
            <person name="Shue B.C."/>
            <person name="Siden-Kiamos I."/>
            <person name="Simpson M."/>
            <person name="Skupski M.P."/>
            <person name="Smith T."/>
            <person name="Spier E."/>
            <person name="Spradling A.C."/>
            <person name="Stapleton M."/>
            <person name="Strong R."/>
            <person name="Sun E."/>
            <person name="Svirskas R."/>
            <person name="Tector C."/>
            <person name="Turner R."/>
            <person name="Venter E."/>
            <person name="Wang A.H."/>
            <person name="Wang X."/>
            <person name="Wang Z.Y."/>
            <person name="Wassarman D.A."/>
            <person name="Weinstock G.M."/>
            <person name="Weissenbach J."/>
            <person name="Williams S.M."/>
            <person name="WoodageT"/>
            <person name="Worley K.C."/>
            <person name="Wu D."/>
            <person name="Yang S."/>
            <person name="Yao Q.A."/>
            <person name="Ye J."/>
            <person name="Yeh R.F."/>
            <person name="Zaveri J.S."/>
            <person name="Zhan M."/>
            <person name="Zhang G."/>
            <person name="Zhao Q."/>
            <person name="Zheng L."/>
            <person name="Zheng X.H."/>
            <person name="Zhong F.N."/>
            <person name="Zhong W."/>
            <person name="Zhou X."/>
            <person name="Zhu S."/>
            <person name="Zhu X."/>
            <person name="Smith H.O."/>
            <person name="Gibbs R.A."/>
            <person name="Myers E.W."/>
            <person name="Rubin G.M."/>
            <person name="Venter J.C."/>
        </authorList>
    </citation>
    <scope>NUCLEOTIDE SEQUENCE [LARGE SCALE GENOMIC DNA]</scope>
    <source>
        <strain evidence="6">Berkeley</strain>
    </source>
</reference>
<dbReference type="DNASU" id="246489"/>
<evidence type="ECO:0000313" key="6">
    <source>
        <dbReference type="Proteomes" id="UP000000803"/>
    </source>
</evidence>
<dbReference type="PANTHER" id="PTHR48153:SF3">
    <property type="entry name" value="INACTIVE UFM1-SPECIFIC PROTEASE 1"/>
    <property type="match status" value="1"/>
</dbReference>
<reference evidence="4 6" key="3">
    <citation type="journal article" date="2002" name="Genome Biol.">
        <title>Annotation of the Drosophila melanogaster euchromatic genome: a systematic review.</title>
        <authorList>
            <person name="Misra S."/>
            <person name="Crosby M.A."/>
            <person name="Mungall C.J."/>
            <person name="Matthews B.B."/>
            <person name="Campbell K.S."/>
            <person name="Hradecky P."/>
            <person name="Huang Y."/>
            <person name="Kaminker J.S."/>
            <person name="Millburn G.H."/>
            <person name="Prochnik S.E."/>
            <person name="Smith C.D."/>
            <person name="Tupy J.L."/>
            <person name="Whitfied E.J."/>
            <person name="Bayraktaroglu L."/>
            <person name="Berman B.P."/>
            <person name="Bettencourt B.R."/>
            <person name="Celniker S.E."/>
            <person name="de Grey A.D."/>
            <person name="Drysdale R.A."/>
            <person name="Harris N.L."/>
            <person name="Richter J."/>
            <person name="Russo S."/>
            <person name="Schroeder A.J."/>
            <person name="Shu S.Q."/>
            <person name="Stapleton M."/>
            <person name="Yamada C."/>
            <person name="Ashburner M."/>
            <person name="Gelbart W.M."/>
            <person name="Rubin G.M."/>
            <person name="Lewis S.E."/>
        </authorList>
    </citation>
    <scope>GENOME REANNOTATION</scope>
    <source>
        <strain evidence="6">Berkeley</strain>
    </source>
</reference>
<protein>
    <submittedName>
        <fullName evidence="4">UFM1 specific peptidase 1, isoform B</fullName>
    </submittedName>
</protein>
<evidence type="ECO:0000313" key="4">
    <source>
        <dbReference type="EMBL" id="AHN55949.1"/>
    </source>
</evidence>
<dbReference type="RefSeq" id="NP_001286151.1">
    <property type="nucleotide sequence ID" value="NM_001299222.1"/>
</dbReference>
<name>A0A0B4LFP9_DROME</name>
<reference evidence="4 6" key="11">
    <citation type="journal article" date="2015" name="Genome Res.">
        <title>The Release 6 reference sequence of the Drosophila melanogaster genome.</title>
        <authorList>
            <person name="Hoskins R.A."/>
            <person name="Carlson J.W."/>
            <person name="Wan K.H."/>
            <person name="Park S."/>
            <person name="Mendez I."/>
            <person name="Galle S.E."/>
            <person name="Booth B.W."/>
            <person name="Pfeiffer B.D."/>
            <person name="George R.A."/>
            <person name="Svirskas R."/>
            <person name="Krzywinski M."/>
            <person name="Schein J."/>
            <person name="Accardo M.C."/>
            <person name="Damia E."/>
            <person name="Messina G."/>
            <person name="Mendez-Lago M."/>
            <person name="de Pablos B."/>
            <person name="Demakova O.V."/>
            <person name="Andreyeva E.N."/>
            <person name="Boldyreva L.V."/>
            <person name="Marra M."/>
            <person name="Carvalho A.B."/>
            <person name="Dimitri P."/>
            <person name="Villasante A."/>
            <person name="Zhimulev I.F."/>
            <person name="Rubin G.M."/>
            <person name="Karpen G.H."/>
            <person name="Celniker S.E."/>
        </authorList>
    </citation>
    <scope>NUCLEOTIDE SEQUENCE [LARGE SCALE GENOMIC DNA]</scope>
    <source>
        <strain evidence="6">Berkeley</strain>
    </source>
</reference>
<reference evidence="4 6" key="5">
    <citation type="journal article" date="2002" name="Genome Biol.">
        <title>Heterochromatic sequences in a Drosophila whole-genome shotgun assembly.</title>
        <authorList>
            <person name="Hoskins R.A."/>
            <person name="Smith C.D."/>
            <person name="Carlson J.W."/>
            <person name="Carvalho A.B."/>
            <person name="Halpern A."/>
            <person name="Kaminker J.S."/>
            <person name="Kennedy C."/>
            <person name="Mungall C.J."/>
            <person name="Sullivan B.A."/>
            <person name="Sutton G.G."/>
            <person name="Yasuhara J.C."/>
            <person name="Wakimoto B.T."/>
            <person name="Myers E.W."/>
            <person name="Celniker S.E."/>
            <person name="Rubin G.M."/>
            <person name="Karpen G.H."/>
        </authorList>
    </citation>
    <scope>NUCLEOTIDE SEQUENCE [LARGE SCALE GENOMIC DNA]</scope>
    <source>
        <strain evidence="6">Berkeley</strain>
    </source>
</reference>
<keyword evidence="2" id="KW-0378">Hydrolase</keyword>
<evidence type="ECO:0000313" key="5">
    <source>
        <dbReference type="FlyBase" id="FBgn0050157"/>
    </source>
</evidence>
<dbReference type="GO" id="GO:0071567">
    <property type="term" value="F:deUFMylase activity"/>
    <property type="evidence" value="ECO:0007669"/>
    <property type="project" value="UniProtKB-ARBA"/>
</dbReference>
<dbReference type="MEROPS" id="C78.001"/>
<reference evidence="4 6" key="6">
    <citation type="journal article" date="2005" name="PLoS Comput. Biol.">
        <title>Combined evidence annotation of transposable elements in genome sequences.</title>
        <authorList>
            <person name="Quesneville H."/>
            <person name="Bergman C.M."/>
            <person name="Andrieu O."/>
            <person name="Autard D."/>
            <person name="Nouaud D."/>
            <person name="Ashburner M."/>
            <person name="Anxolabehere D."/>
        </authorList>
    </citation>
    <scope>NUCLEOTIDE SEQUENCE [LARGE SCALE GENOMIC DNA]</scope>
    <source>
        <strain evidence="6">Berkeley</strain>
    </source>
</reference>
<organism evidence="4 6">
    <name type="scientific">Drosophila melanogaster</name>
    <name type="common">Fruit fly</name>
    <dbReference type="NCBI Taxonomy" id="7227"/>
    <lineage>
        <taxon>Eukaryota</taxon>
        <taxon>Metazoa</taxon>
        <taxon>Ecdysozoa</taxon>
        <taxon>Arthropoda</taxon>
        <taxon>Hexapoda</taxon>
        <taxon>Insecta</taxon>
        <taxon>Pterygota</taxon>
        <taxon>Neoptera</taxon>
        <taxon>Endopterygota</taxon>
        <taxon>Diptera</taxon>
        <taxon>Brachycera</taxon>
        <taxon>Muscomorpha</taxon>
        <taxon>Ephydroidea</taxon>
        <taxon>Drosophilidae</taxon>
        <taxon>Drosophila</taxon>
        <taxon>Sophophora</taxon>
    </lineage>
</organism>
<dbReference type="Gene3D" id="3.90.70.130">
    <property type="match status" value="1"/>
</dbReference>
<dbReference type="PANTHER" id="PTHR48153">
    <property type="entry name" value="UFM1-SPECIFIC PROTEASE 2"/>
    <property type="match status" value="1"/>
</dbReference>
<dbReference type="GeneID" id="246489"/>
<sequence>MAAEKCAEEFGDSSAASLKIVPKDYAYPLLEDPQGALTTPTEGGRTLVTRGGFNYFHYGCDGHQDAGWGCGYRTLQSAISWIQRRQGSSGHVPSIREIQQILVAIGDKGPEFVGSRDWIGTLEEFYVIDVLHQVPCKILHAKELSSDEILGELRSYFEKYQGFVAMGGLSDTASKAITGYHCSARGRIFLQVVDPHFVGVPSSRQHLIDLGYVRWVPVDEFAGSTYNLCLILQP</sequence>
<dbReference type="KEGG" id="dme:Dmel_CG30157"/>
<dbReference type="FunFam" id="3.90.70.130:FF:000003">
    <property type="entry name" value="Probable Ufm1-specific protease 1"/>
    <property type="match status" value="1"/>
</dbReference>
<dbReference type="AlphaFoldDB" id="A0A0B4LFP9"/>
<dbReference type="BioGRID-ORCS" id="246489">
    <property type="hits" value="0 hits in 1 CRISPR screen"/>
</dbReference>
<dbReference type="AGR" id="FB:FBgn0050157"/>
<reference evidence="4 6" key="10">
    <citation type="journal article" date="2015" name="G3 (Bethesda)">
        <title>Gene Model Annotations for Drosophila melanogaster: The Rule-Benders.</title>
        <authorList>
            <consortium name="FlyBase Consortium"/>
            <person name="Crosby M.A."/>
            <person name="Gramates L.S."/>
            <person name="Dos Santos G."/>
            <person name="Matthews B.B."/>
            <person name="St Pierre S.E."/>
            <person name="Zhou P."/>
            <person name="Schroeder A.J."/>
            <person name="Falls K."/>
            <person name="Emmert D.B."/>
            <person name="Russo S.M."/>
            <person name="Gelbart W.M."/>
            <person name="null"/>
        </authorList>
    </citation>
    <scope>NUCLEOTIDE SEQUENCE [LARGE SCALE GENOMIC DNA]</scope>
    <source>
        <strain evidence="6">Berkeley</strain>
    </source>
</reference>
<dbReference type="Proteomes" id="UP000000803">
    <property type="component" value="Chromosome 2R"/>
</dbReference>
<evidence type="ECO:0000256" key="1">
    <source>
        <dbReference type="ARBA" id="ARBA00008552"/>
    </source>
</evidence>
<dbReference type="OMA" id="AISWIIN"/>
<dbReference type="SMR" id="A0A0B4LFP9"/>
<dbReference type="EMBL" id="AE013599">
    <property type="protein sequence ID" value="AHN55949.1"/>
    <property type="molecule type" value="Genomic_DNA"/>
</dbReference>
<reference evidence="4 6" key="8">
    <citation type="journal article" date="2007" name="Science">
        <title>Sequence finishing and mapping of Drosophila melanogaster heterochromatin.</title>
        <authorList>
            <person name="Hoskins R.A."/>
            <person name="Carlson J.W."/>
            <person name="Kennedy C."/>
            <person name="Acevedo D."/>
            <person name="Evans-Holm M."/>
            <person name="Frise E."/>
            <person name="Wan K.H."/>
            <person name="Park S."/>
            <person name="Mendez-Lago M."/>
            <person name="Rossi F."/>
            <person name="Villasante A."/>
            <person name="Dimitri P."/>
            <person name="Karpen G.H."/>
            <person name="Celniker S.E."/>
        </authorList>
    </citation>
    <scope>NUCLEOTIDE SEQUENCE [LARGE SCALE GENOMIC DNA]</scope>
    <source>
        <strain evidence="6">Berkeley</strain>
    </source>
</reference>
<dbReference type="Pfam" id="PF07910">
    <property type="entry name" value="Peptidase_C78"/>
    <property type="match status" value="1"/>
</dbReference>
<dbReference type="InterPro" id="IPR012462">
    <property type="entry name" value="UFSP1/2_DUB_cat"/>
</dbReference>
<dbReference type="Bgee" id="FBgn0050157">
    <property type="expression patterns" value="Expressed in mid-late elongation-stage spermatid (Drosophila) in testis and 25 other cell types or tissues"/>
</dbReference>
<keyword evidence="6" id="KW-1185">Reference proteome</keyword>
<reference evidence="4 6" key="4">
    <citation type="journal article" date="2002" name="Genome Biol.">
        <title>The transposable elements of the Drosophila melanogaster euchromatin: a genomics perspective.</title>
        <authorList>
            <person name="Kaminker J.S."/>
            <person name="Bergman C.M."/>
            <person name="Kronmiller B."/>
            <person name="Carlson J."/>
            <person name="Svirskas R."/>
            <person name="Patel S."/>
            <person name="Frise E."/>
            <person name="Wheeler D.A."/>
            <person name="Lewis S.E."/>
            <person name="Rubin G.M."/>
            <person name="Ashburner M."/>
            <person name="Celniker S.E."/>
        </authorList>
    </citation>
    <scope>NUCLEOTIDE SEQUENCE [LARGE SCALE GENOMIC DNA]</scope>
    <source>
        <strain evidence="6">Berkeley</strain>
    </source>
</reference>
<dbReference type="VEuPathDB" id="VectorBase:FBgn0050157"/>
<dbReference type="ExpressionAtlas" id="A0A0B4LFP9">
    <property type="expression patterns" value="baseline and differential"/>
</dbReference>
<feature type="domain" description="UFSP1/2/DUB catalytic" evidence="3">
    <location>
        <begin position="45"/>
        <end position="229"/>
    </location>
</feature>
<reference evidence="4 6" key="2">
    <citation type="journal article" date="2002" name="Genome Biol.">
        <title>Finishing a whole-genome shotgun: release 3 of the Drosophila melanogaster euchromatic genome sequence.</title>
        <authorList>
            <person name="Celniker S.E."/>
            <person name="Wheeler D.A."/>
            <person name="Kronmiller B."/>
            <person name="Carlson J.W."/>
            <person name="Halpern A."/>
            <person name="Patel S."/>
            <person name="Adams M."/>
            <person name="Champe M."/>
            <person name="Dugan S.P."/>
            <person name="Frise E."/>
            <person name="Hodgson A."/>
            <person name="George R.A."/>
            <person name="Hoskins R.A."/>
            <person name="Laverty T."/>
            <person name="Muzny D.M."/>
            <person name="Nelson C.R."/>
            <person name="Pacleb J.M."/>
            <person name="Park S."/>
            <person name="Pfeiffer B.D."/>
            <person name="Richards S."/>
            <person name="Sodergren E.J."/>
            <person name="Svirskas R."/>
            <person name="Tabor P.E."/>
            <person name="Wan K."/>
            <person name="Stapleton M."/>
            <person name="Sutton G.G."/>
            <person name="Venter C."/>
            <person name="Weinstock G."/>
            <person name="Scherer S.E."/>
            <person name="Myers E.W."/>
            <person name="Gibbs R.A."/>
            <person name="Rubin G.M."/>
        </authorList>
    </citation>
    <scope>NUCLEOTIDE SEQUENCE [LARGE SCALE GENOMIC DNA]</scope>
    <source>
        <strain evidence="6">Berkeley</strain>
    </source>
</reference>
<evidence type="ECO:0000256" key="2">
    <source>
        <dbReference type="ARBA" id="ARBA00022801"/>
    </source>
</evidence>
<comment type="similarity">
    <text evidence="1">Belongs to the peptidase C78 family.</text>
</comment>
<reference evidence="4 6" key="9">
    <citation type="journal article" date="2015" name="G3 (Bethesda)">
        <title>Gene Model Annotations for Drosophila melanogaster: Impact of High-Throughput Data.</title>
        <authorList>
            <consortium name="FlyBase Consortium"/>
            <person name="Matthews B.B."/>
            <person name="Dos Santos G."/>
            <person name="Crosby M.A."/>
            <person name="Emmert D.B."/>
            <person name="St Pierre S.E."/>
            <person name="Gramates L.S."/>
            <person name="Zhou P."/>
            <person name="Schroeder A.J."/>
            <person name="Falls K."/>
            <person name="Strelets V."/>
            <person name="Russo S.M."/>
            <person name="Gelbart W.M."/>
            <person name="null"/>
        </authorList>
    </citation>
    <scope>NUCLEOTIDE SEQUENCE [LARGE SCALE GENOMIC DNA]</scope>
    <source>
        <strain evidence="6">Berkeley</strain>
    </source>
</reference>
<dbReference type="PhylomeDB" id="A0A0B4LFP9"/>
<dbReference type="RefSeq" id="NP_724519.1">
    <property type="nucleotide sequence ID" value="NM_165499.2"/>
</dbReference>